<dbReference type="PANTHER" id="PTHR21666">
    <property type="entry name" value="PEPTIDASE-RELATED"/>
    <property type="match status" value="1"/>
</dbReference>
<dbReference type="GO" id="GO:0009279">
    <property type="term" value="C:cell outer membrane"/>
    <property type="evidence" value="ECO:0007669"/>
    <property type="project" value="TreeGrafter"/>
</dbReference>
<dbReference type="CDD" id="cd00118">
    <property type="entry name" value="LysM"/>
    <property type="match status" value="1"/>
</dbReference>
<feature type="domain" description="LysM" evidence="3">
    <location>
        <begin position="55"/>
        <end position="99"/>
    </location>
</feature>
<gene>
    <name evidence="4" type="primary">nlpD</name>
    <name evidence="4" type="ORF">WL1483_3762</name>
</gene>
<protein>
    <submittedName>
        <fullName evidence="4">Peptidoglycan-binding protein</fullName>
    </submittedName>
</protein>
<reference evidence="5" key="1">
    <citation type="submission" date="2015-10" db="EMBL/GenBank/DDBJ databases">
        <title>Complete Genome Sequence of Aeromonas schubertii strain WL1483.</title>
        <authorList>
            <person name="Liu L."/>
        </authorList>
    </citation>
    <scope>NUCLEOTIDE SEQUENCE [LARGE SCALE GENOMIC DNA]</scope>
    <source>
        <strain evidence="5">WL1483</strain>
    </source>
</reference>
<dbReference type="InterPro" id="IPR050570">
    <property type="entry name" value="Cell_wall_metabolism_enzyme"/>
</dbReference>
<dbReference type="GO" id="GO:0004222">
    <property type="term" value="F:metalloendopeptidase activity"/>
    <property type="evidence" value="ECO:0007669"/>
    <property type="project" value="TreeGrafter"/>
</dbReference>
<dbReference type="SUPFAM" id="SSF51261">
    <property type="entry name" value="Duplicated hybrid motif"/>
    <property type="match status" value="1"/>
</dbReference>
<reference evidence="4 5" key="2">
    <citation type="journal article" date="2016" name="Genome Announc.">
        <title>Complete Genome Sequence of the Highly Virulent Aeromonas schubertii Strain WL1483, Isolated from Diseased Snakehead Fish (Channa argus) in China.</title>
        <authorList>
            <person name="Liu L."/>
            <person name="Li N."/>
            <person name="Zhang D."/>
            <person name="Fu X."/>
            <person name="Shi C."/>
            <person name="Lin Q."/>
            <person name="Hao G."/>
        </authorList>
    </citation>
    <scope>NUCLEOTIDE SEQUENCE [LARGE SCALE GENOMIC DNA]</scope>
    <source>
        <strain evidence="4 5">WL1483</strain>
    </source>
</reference>
<evidence type="ECO:0000256" key="1">
    <source>
        <dbReference type="ARBA" id="ARBA00038420"/>
    </source>
</evidence>
<dbReference type="SMART" id="SM00257">
    <property type="entry name" value="LysM"/>
    <property type="match status" value="1"/>
</dbReference>
<feature type="chain" id="PRO_5015044384" evidence="2">
    <location>
        <begin position="29"/>
        <end position="284"/>
    </location>
</feature>
<dbReference type="InterPro" id="IPR011055">
    <property type="entry name" value="Dup_hybrid_motif"/>
</dbReference>
<evidence type="ECO:0000313" key="5">
    <source>
        <dbReference type="Proteomes" id="UP000058114"/>
    </source>
</evidence>
<accession>A0A0S2SN63</accession>
<dbReference type="GO" id="GO:0032153">
    <property type="term" value="C:cell division site"/>
    <property type="evidence" value="ECO:0007669"/>
    <property type="project" value="TreeGrafter"/>
</dbReference>
<dbReference type="Gene3D" id="3.10.350.10">
    <property type="entry name" value="LysM domain"/>
    <property type="match status" value="1"/>
</dbReference>
<dbReference type="Gene3D" id="2.70.70.10">
    <property type="entry name" value="Glucose Permease (Domain IIA)"/>
    <property type="match status" value="1"/>
</dbReference>
<evidence type="ECO:0000259" key="3">
    <source>
        <dbReference type="PROSITE" id="PS51782"/>
    </source>
</evidence>
<sequence>MSLLQWRKSSAVLLSGLLFACSSSQTPAPVGSIDGGYRSGSSARYVGKQRTLTGNSYTVQKGDTLYSIAFSAGTNVPAIASLNGIEPPYNIYPGQQLRLHVFESQSLGGKSGGGAVVVTQPSVAKPSGQTSQWTEQKTVAAPAPKEYAQKTAQNNNNVSSGSPDWRWPTDGKLVEGFSTAEQGNKGIDIAGKKGQPVFAASDGKVVYAGSALRGYGKLIILKHDDEYLSAYAHNDQLRVQEGQSVKKGMVIADMGSTDAPDVRLHFEIRYKGKSVNPMSYLPKR</sequence>
<dbReference type="PANTHER" id="PTHR21666:SF263">
    <property type="entry name" value="MUREIN HYDROLASE ACTIVATOR NLPD"/>
    <property type="match status" value="1"/>
</dbReference>
<organism evidence="4 5">
    <name type="scientific">Aeromonas schubertii</name>
    <dbReference type="NCBI Taxonomy" id="652"/>
    <lineage>
        <taxon>Bacteria</taxon>
        <taxon>Pseudomonadati</taxon>
        <taxon>Pseudomonadota</taxon>
        <taxon>Gammaproteobacteria</taxon>
        <taxon>Aeromonadales</taxon>
        <taxon>Aeromonadaceae</taxon>
        <taxon>Aeromonas</taxon>
    </lineage>
</organism>
<dbReference type="RefSeq" id="WP_050667358.1">
    <property type="nucleotide sequence ID" value="NZ_CDDB01000074.1"/>
</dbReference>
<dbReference type="Proteomes" id="UP000058114">
    <property type="component" value="Chromosome"/>
</dbReference>
<dbReference type="PATRIC" id="fig|652.5.peg.638"/>
<dbReference type="CDD" id="cd12797">
    <property type="entry name" value="M23_peptidase"/>
    <property type="match status" value="1"/>
</dbReference>
<dbReference type="Pfam" id="PF01551">
    <property type="entry name" value="Peptidase_M23"/>
    <property type="match status" value="1"/>
</dbReference>
<dbReference type="InterPro" id="IPR018392">
    <property type="entry name" value="LysM"/>
</dbReference>
<dbReference type="Pfam" id="PF01476">
    <property type="entry name" value="LysM"/>
    <property type="match status" value="1"/>
</dbReference>
<evidence type="ECO:0000313" key="4">
    <source>
        <dbReference type="EMBL" id="ALP43181.1"/>
    </source>
</evidence>
<dbReference type="EMBL" id="CP013067">
    <property type="protein sequence ID" value="ALP43181.1"/>
    <property type="molecule type" value="Genomic_DNA"/>
</dbReference>
<dbReference type="AlphaFoldDB" id="A0A0S2SN63"/>
<dbReference type="InterPro" id="IPR016047">
    <property type="entry name" value="M23ase_b-sheet_dom"/>
</dbReference>
<dbReference type="PROSITE" id="PS51257">
    <property type="entry name" value="PROKAR_LIPOPROTEIN"/>
    <property type="match status" value="1"/>
</dbReference>
<comment type="similarity">
    <text evidence="1">Belongs to the E.coli NlpD/Haemophilus LppB family.</text>
</comment>
<dbReference type="OrthoDB" id="9795421at2"/>
<name>A0A0S2SN63_9GAMM</name>
<dbReference type="InterPro" id="IPR036779">
    <property type="entry name" value="LysM_dom_sf"/>
</dbReference>
<keyword evidence="2" id="KW-0732">Signal</keyword>
<dbReference type="STRING" id="652.WL1483_3762"/>
<dbReference type="KEGG" id="asr:WL1483_3762"/>
<evidence type="ECO:0000256" key="2">
    <source>
        <dbReference type="SAM" id="SignalP"/>
    </source>
</evidence>
<feature type="signal peptide" evidence="2">
    <location>
        <begin position="1"/>
        <end position="28"/>
    </location>
</feature>
<dbReference type="PROSITE" id="PS51782">
    <property type="entry name" value="LYSM"/>
    <property type="match status" value="1"/>
</dbReference>
<proteinExistence type="inferred from homology"/>